<evidence type="ECO:0000313" key="2">
    <source>
        <dbReference type="EMBL" id="EAY17293.1"/>
    </source>
</evidence>
<protein>
    <submittedName>
        <fullName evidence="2">Uncharacterized protein</fullName>
    </submittedName>
</protein>
<dbReference type="AlphaFoldDB" id="A2DQK9"/>
<dbReference type="VEuPathDB" id="TrichDB:TVAGG3_0591540"/>
<accession>A2DQK9</accession>
<evidence type="ECO:0000313" key="3">
    <source>
        <dbReference type="Proteomes" id="UP000001542"/>
    </source>
</evidence>
<proteinExistence type="predicted"/>
<feature type="region of interest" description="Disordered" evidence="1">
    <location>
        <begin position="1"/>
        <end position="42"/>
    </location>
</feature>
<dbReference type="InParanoid" id="A2DQK9"/>
<reference evidence="2" key="2">
    <citation type="journal article" date="2007" name="Science">
        <title>Draft genome sequence of the sexually transmitted pathogen Trichomonas vaginalis.</title>
        <authorList>
            <person name="Carlton J.M."/>
            <person name="Hirt R.P."/>
            <person name="Silva J.C."/>
            <person name="Delcher A.L."/>
            <person name="Schatz M."/>
            <person name="Zhao Q."/>
            <person name="Wortman J.R."/>
            <person name="Bidwell S.L."/>
            <person name="Alsmark U.C.M."/>
            <person name="Besteiro S."/>
            <person name="Sicheritz-Ponten T."/>
            <person name="Noel C.J."/>
            <person name="Dacks J.B."/>
            <person name="Foster P.G."/>
            <person name="Simillion C."/>
            <person name="Van de Peer Y."/>
            <person name="Miranda-Saavedra D."/>
            <person name="Barton G.J."/>
            <person name="Westrop G.D."/>
            <person name="Mueller S."/>
            <person name="Dessi D."/>
            <person name="Fiori P.L."/>
            <person name="Ren Q."/>
            <person name="Paulsen I."/>
            <person name="Zhang H."/>
            <person name="Bastida-Corcuera F.D."/>
            <person name="Simoes-Barbosa A."/>
            <person name="Brown M.T."/>
            <person name="Hayes R.D."/>
            <person name="Mukherjee M."/>
            <person name="Okumura C.Y."/>
            <person name="Schneider R."/>
            <person name="Smith A.J."/>
            <person name="Vanacova S."/>
            <person name="Villalvazo M."/>
            <person name="Haas B.J."/>
            <person name="Pertea M."/>
            <person name="Feldblyum T.V."/>
            <person name="Utterback T.R."/>
            <person name="Shu C.L."/>
            <person name="Osoegawa K."/>
            <person name="de Jong P.J."/>
            <person name="Hrdy I."/>
            <person name="Horvathova L."/>
            <person name="Zubacova Z."/>
            <person name="Dolezal P."/>
            <person name="Malik S.B."/>
            <person name="Logsdon J.M. Jr."/>
            <person name="Henze K."/>
            <person name="Gupta A."/>
            <person name="Wang C.C."/>
            <person name="Dunne R.L."/>
            <person name="Upcroft J.A."/>
            <person name="Upcroft P."/>
            <person name="White O."/>
            <person name="Salzberg S.L."/>
            <person name="Tang P."/>
            <person name="Chiu C.-H."/>
            <person name="Lee Y.-S."/>
            <person name="Embley T.M."/>
            <person name="Coombs G.H."/>
            <person name="Mottram J.C."/>
            <person name="Tachezy J."/>
            <person name="Fraser-Liggett C.M."/>
            <person name="Johnson P.J."/>
        </authorList>
    </citation>
    <scope>NUCLEOTIDE SEQUENCE [LARGE SCALE GENOMIC DNA]</scope>
    <source>
        <strain evidence="2">G3</strain>
    </source>
</reference>
<feature type="compositionally biased region" description="Polar residues" evidence="1">
    <location>
        <begin position="1"/>
        <end position="18"/>
    </location>
</feature>
<dbReference type="RefSeq" id="XP_001329516.1">
    <property type="nucleotide sequence ID" value="XM_001329481.1"/>
</dbReference>
<keyword evidence="3" id="KW-1185">Reference proteome</keyword>
<organism evidence="2 3">
    <name type="scientific">Trichomonas vaginalis (strain ATCC PRA-98 / G3)</name>
    <dbReference type="NCBI Taxonomy" id="412133"/>
    <lineage>
        <taxon>Eukaryota</taxon>
        <taxon>Metamonada</taxon>
        <taxon>Parabasalia</taxon>
        <taxon>Trichomonadida</taxon>
        <taxon>Trichomonadidae</taxon>
        <taxon>Trichomonas</taxon>
    </lineage>
</organism>
<reference evidence="2" key="1">
    <citation type="submission" date="2006-10" db="EMBL/GenBank/DDBJ databases">
        <authorList>
            <person name="Amadeo P."/>
            <person name="Zhao Q."/>
            <person name="Wortman J."/>
            <person name="Fraser-Liggett C."/>
            <person name="Carlton J."/>
        </authorList>
    </citation>
    <scope>NUCLEOTIDE SEQUENCE</scope>
    <source>
        <strain evidence="2">G3</strain>
    </source>
</reference>
<dbReference type="EMBL" id="DS113232">
    <property type="protein sequence ID" value="EAY17293.1"/>
    <property type="molecule type" value="Genomic_DNA"/>
</dbReference>
<dbReference type="SMR" id="A2DQK9"/>
<dbReference type="VEuPathDB" id="TrichDB:TVAG_266560"/>
<dbReference type="KEGG" id="tva:4775310"/>
<feature type="region of interest" description="Disordered" evidence="1">
    <location>
        <begin position="79"/>
        <end position="125"/>
    </location>
</feature>
<gene>
    <name evidence="2" type="ORF">TVAG_266560</name>
</gene>
<feature type="compositionally biased region" description="Polar residues" evidence="1">
    <location>
        <begin position="100"/>
        <end position="125"/>
    </location>
</feature>
<evidence type="ECO:0000256" key="1">
    <source>
        <dbReference type="SAM" id="MobiDB-lite"/>
    </source>
</evidence>
<name>A2DQK9_TRIV3</name>
<sequence>MSMMSVSGSPRKSFNSGGSLHVSDLGSTASSPRLAMKNFERSTNDEEFVQTCAQQSRNIQNVRKDIQVLMTKASGYCKNTGLSSDSAELPSTPPRYSGKTKFSVQSSPYSPRNQNGSGFFNSSLL</sequence>
<dbReference type="Proteomes" id="UP000001542">
    <property type="component" value="Unassembled WGS sequence"/>
</dbReference>